<evidence type="ECO:0000256" key="1">
    <source>
        <dbReference type="SAM" id="MobiDB-lite"/>
    </source>
</evidence>
<sequence length="136" mass="14915">MATIELEGHLRKAGDGYECSNLYLDGDALMEAIDLPLVGVVLAKGHNWIGDFVFPPEDPDTPVGGGNRIDLQADYGRVRITIEQLAPPEEEAKQQEISRLRAALASAGDRRDWDGANEAERQLNELLGRGETDDED</sequence>
<comment type="caution">
    <text evidence="2">The sequence shown here is derived from an EMBL/GenBank/DDBJ whole genome shotgun (WGS) entry which is preliminary data.</text>
</comment>
<gene>
    <name evidence="2" type="ORF">LCGC14_0500360</name>
</gene>
<evidence type="ECO:0000313" key="2">
    <source>
        <dbReference type="EMBL" id="KKN63588.1"/>
    </source>
</evidence>
<dbReference type="EMBL" id="LAZR01000585">
    <property type="protein sequence ID" value="KKN63588.1"/>
    <property type="molecule type" value="Genomic_DNA"/>
</dbReference>
<reference evidence="2" key="1">
    <citation type="journal article" date="2015" name="Nature">
        <title>Complex archaea that bridge the gap between prokaryotes and eukaryotes.</title>
        <authorList>
            <person name="Spang A."/>
            <person name="Saw J.H."/>
            <person name="Jorgensen S.L."/>
            <person name="Zaremba-Niedzwiedzka K."/>
            <person name="Martijn J."/>
            <person name="Lind A.E."/>
            <person name="van Eijk R."/>
            <person name="Schleper C."/>
            <person name="Guy L."/>
            <person name="Ettema T.J."/>
        </authorList>
    </citation>
    <scope>NUCLEOTIDE SEQUENCE</scope>
</reference>
<feature type="compositionally biased region" description="Basic and acidic residues" evidence="1">
    <location>
        <begin position="108"/>
        <end position="136"/>
    </location>
</feature>
<name>A0A0F9VCP9_9ZZZZ</name>
<proteinExistence type="predicted"/>
<organism evidence="2">
    <name type="scientific">marine sediment metagenome</name>
    <dbReference type="NCBI Taxonomy" id="412755"/>
    <lineage>
        <taxon>unclassified sequences</taxon>
        <taxon>metagenomes</taxon>
        <taxon>ecological metagenomes</taxon>
    </lineage>
</organism>
<feature type="region of interest" description="Disordered" evidence="1">
    <location>
        <begin position="107"/>
        <end position="136"/>
    </location>
</feature>
<dbReference type="AlphaFoldDB" id="A0A0F9VCP9"/>
<accession>A0A0F9VCP9</accession>
<protein>
    <submittedName>
        <fullName evidence="2">Uncharacterized protein</fullName>
    </submittedName>
</protein>